<proteinExistence type="predicted"/>
<feature type="region of interest" description="Disordered" evidence="1">
    <location>
        <begin position="114"/>
        <end position="159"/>
    </location>
</feature>
<dbReference type="EMBL" id="JFAX01000002">
    <property type="protein sequence ID" value="EXI69370.1"/>
    <property type="molecule type" value="Genomic_DNA"/>
</dbReference>
<feature type="compositionally biased region" description="Basic and acidic residues" evidence="1">
    <location>
        <begin position="72"/>
        <end position="98"/>
    </location>
</feature>
<feature type="region of interest" description="Disordered" evidence="1">
    <location>
        <begin position="43"/>
        <end position="98"/>
    </location>
</feature>
<gene>
    <name evidence="2" type="ORF">AW08_00581</name>
</gene>
<accession>A0A011NXL1</accession>
<organism evidence="2 3">
    <name type="scientific">Candidatus Accumulibacter adjunctus</name>
    <dbReference type="NCBI Taxonomy" id="1454001"/>
    <lineage>
        <taxon>Bacteria</taxon>
        <taxon>Pseudomonadati</taxon>
        <taxon>Pseudomonadota</taxon>
        <taxon>Betaproteobacteria</taxon>
        <taxon>Candidatus Accumulibacter</taxon>
    </lineage>
</organism>
<reference evidence="2" key="1">
    <citation type="submission" date="2014-02" db="EMBL/GenBank/DDBJ databases">
        <title>Expanding our view of genomic diversity in Candidatus Accumulibacter clades.</title>
        <authorList>
            <person name="Skennerton C.T."/>
            <person name="Barr J.J."/>
            <person name="Slater F.R."/>
            <person name="Bond P.L."/>
            <person name="Tyson G.W."/>
        </authorList>
    </citation>
    <scope>NUCLEOTIDE SEQUENCE [LARGE SCALE GENOMIC DNA]</scope>
</reference>
<feature type="region of interest" description="Disordered" evidence="1">
    <location>
        <begin position="206"/>
        <end position="259"/>
    </location>
</feature>
<feature type="compositionally biased region" description="Basic and acidic residues" evidence="1">
    <location>
        <begin position="117"/>
        <end position="159"/>
    </location>
</feature>
<dbReference type="AlphaFoldDB" id="A0A011NXL1"/>
<feature type="compositionally biased region" description="Basic and acidic residues" evidence="1">
    <location>
        <begin position="206"/>
        <end position="239"/>
    </location>
</feature>
<sequence>MRQGERQLLGEIEQADGNGADRCQVDPDCRRQHAESRLGQVLALQGQRQQSQVHQRPGAEGDDVEQQGEVACRARELTDQRRTSDGNDDQADRRNEVGRRHVFEAELLAGERCVKHRQAESEGQHRPRPPERERQADVRAEGEKLRGDDQHGDRQGRIETGLHRMPQRCQCELRVQEAAGKPGKQQRCKECQIEVVQCPGRCLEDRPARGESQRVEAQHTTAHDRSEPAGSEVAHDIGKGGRRRMGCGHGSSFLSVREC</sequence>
<dbReference type="Proteomes" id="UP000020218">
    <property type="component" value="Unassembled WGS sequence"/>
</dbReference>
<protein>
    <submittedName>
        <fullName evidence="2">Uncharacterized protein</fullName>
    </submittedName>
</protein>
<keyword evidence="3" id="KW-1185">Reference proteome</keyword>
<feature type="compositionally biased region" description="Low complexity" evidence="1">
    <location>
        <begin position="45"/>
        <end position="55"/>
    </location>
</feature>
<feature type="region of interest" description="Disordered" evidence="1">
    <location>
        <begin position="1"/>
        <end position="26"/>
    </location>
</feature>
<dbReference type="STRING" id="1454001.AW08_00581"/>
<name>A0A011NXL1_9PROT</name>
<evidence type="ECO:0000313" key="3">
    <source>
        <dbReference type="Proteomes" id="UP000020218"/>
    </source>
</evidence>
<comment type="caution">
    <text evidence="2">The sequence shown here is derived from an EMBL/GenBank/DDBJ whole genome shotgun (WGS) entry which is preliminary data.</text>
</comment>
<evidence type="ECO:0000256" key="1">
    <source>
        <dbReference type="SAM" id="MobiDB-lite"/>
    </source>
</evidence>
<evidence type="ECO:0000313" key="2">
    <source>
        <dbReference type="EMBL" id="EXI69370.1"/>
    </source>
</evidence>